<name>A0AAD5X6M9_9FUNG</name>
<dbReference type="InterPro" id="IPR036770">
    <property type="entry name" value="Ankyrin_rpt-contain_sf"/>
</dbReference>
<evidence type="ECO:0000313" key="3">
    <source>
        <dbReference type="Proteomes" id="UP001212841"/>
    </source>
</evidence>
<dbReference type="SMART" id="SM00248">
    <property type="entry name" value="ANK"/>
    <property type="match status" value="2"/>
</dbReference>
<keyword evidence="3" id="KW-1185">Reference proteome</keyword>
<dbReference type="Gene3D" id="1.25.40.20">
    <property type="entry name" value="Ankyrin repeat-containing domain"/>
    <property type="match status" value="1"/>
</dbReference>
<dbReference type="Proteomes" id="UP001212841">
    <property type="component" value="Unassembled WGS sequence"/>
</dbReference>
<dbReference type="InterPro" id="IPR002110">
    <property type="entry name" value="Ankyrin_rpt"/>
</dbReference>
<dbReference type="Pfam" id="PF12796">
    <property type="entry name" value="Ank_2"/>
    <property type="match status" value="1"/>
</dbReference>
<dbReference type="AlphaFoldDB" id="A0AAD5X6M9"/>
<dbReference type="EMBL" id="JADGJD010000279">
    <property type="protein sequence ID" value="KAJ3052626.1"/>
    <property type="molecule type" value="Genomic_DNA"/>
</dbReference>
<dbReference type="PROSITE" id="PS50088">
    <property type="entry name" value="ANK_REPEAT"/>
    <property type="match status" value="1"/>
</dbReference>
<accession>A0AAD5X6M9</accession>
<dbReference type="SUPFAM" id="SSF48403">
    <property type="entry name" value="Ankyrin repeat"/>
    <property type="match status" value="1"/>
</dbReference>
<evidence type="ECO:0000313" key="2">
    <source>
        <dbReference type="EMBL" id="KAJ3052626.1"/>
    </source>
</evidence>
<feature type="repeat" description="ANK" evidence="1">
    <location>
        <begin position="58"/>
        <end position="90"/>
    </location>
</feature>
<proteinExistence type="predicted"/>
<keyword evidence="1" id="KW-0040">ANK repeat</keyword>
<comment type="caution">
    <text evidence="2">The sequence shown here is derived from an EMBL/GenBank/DDBJ whole genome shotgun (WGS) entry which is preliminary data.</text>
</comment>
<gene>
    <name evidence="2" type="ORF">HK097_005937</name>
</gene>
<protein>
    <recommendedName>
        <fullName evidence="4">Ankyrin repeat domain-containing protein</fullName>
    </recommendedName>
</protein>
<evidence type="ECO:0008006" key="4">
    <source>
        <dbReference type="Google" id="ProtNLM"/>
    </source>
</evidence>
<sequence length="137" mass="15594">MRKDMLVDMGAETLYNPNIEELFIIALYKDKQFGEAGLKGHTDMLRVFWSYKADVRKKDDLLLWLAAKAGQTDVVRTVLKYGANVHVLDDRPLIEAAARGHVETVLPLSEAGADFSAQRLKRSYRTKQEILEDYPPL</sequence>
<evidence type="ECO:0000256" key="1">
    <source>
        <dbReference type="PROSITE-ProRule" id="PRU00023"/>
    </source>
</evidence>
<reference evidence="2" key="1">
    <citation type="submission" date="2020-05" db="EMBL/GenBank/DDBJ databases">
        <title>Phylogenomic resolution of chytrid fungi.</title>
        <authorList>
            <person name="Stajich J.E."/>
            <person name="Amses K."/>
            <person name="Simmons R."/>
            <person name="Seto K."/>
            <person name="Myers J."/>
            <person name="Bonds A."/>
            <person name="Quandt C.A."/>
            <person name="Barry K."/>
            <person name="Liu P."/>
            <person name="Grigoriev I."/>
            <person name="Longcore J.E."/>
            <person name="James T.Y."/>
        </authorList>
    </citation>
    <scope>NUCLEOTIDE SEQUENCE</scope>
    <source>
        <strain evidence="2">JEL0318</strain>
    </source>
</reference>
<organism evidence="2 3">
    <name type="scientific">Rhizophlyctis rosea</name>
    <dbReference type="NCBI Taxonomy" id="64517"/>
    <lineage>
        <taxon>Eukaryota</taxon>
        <taxon>Fungi</taxon>
        <taxon>Fungi incertae sedis</taxon>
        <taxon>Chytridiomycota</taxon>
        <taxon>Chytridiomycota incertae sedis</taxon>
        <taxon>Chytridiomycetes</taxon>
        <taxon>Rhizophlyctidales</taxon>
        <taxon>Rhizophlyctidaceae</taxon>
        <taxon>Rhizophlyctis</taxon>
    </lineage>
</organism>